<protein>
    <submittedName>
        <fullName evidence="2">Unannotated protein</fullName>
    </submittedName>
</protein>
<name>A0A6J6B6N5_9ZZZZ</name>
<feature type="region of interest" description="Disordered" evidence="1">
    <location>
        <begin position="1"/>
        <end position="22"/>
    </location>
</feature>
<evidence type="ECO:0000256" key="1">
    <source>
        <dbReference type="SAM" id="MobiDB-lite"/>
    </source>
</evidence>
<dbReference type="EMBL" id="CAEZSG010000034">
    <property type="protein sequence ID" value="CAB4534009.1"/>
    <property type="molecule type" value="Genomic_DNA"/>
</dbReference>
<organism evidence="2">
    <name type="scientific">freshwater metagenome</name>
    <dbReference type="NCBI Taxonomy" id="449393"/>
    <lineage>
        <taxon>unclassified sequences</taxon>
        <taxon>metagenomes</taxon>
        <taxon>ecological metagenomes</taxon>
    </lineage>
</organism>
<gene>
    <name evidence="2" type="ORF">UFOPK1413_00336</name>
</gene>
<evidence type="ECO:0000313" key="2">
    <source>
        <dbReference type="EMBL" id="CAB4534009.1"/>
    </source>
</evidence>
<sequence>MKGDESKLAGRPDDEVFREARDVDPDLRPDVGEFSDHVSGTRSVNRVVRRVSETEFRGDRVGIETQRVASEGSAAVGRHRRSG</sequence>
<accession>A0A6J6B6N5</accession>
<reference evidence="2" key="1">
    <citation type="submission" date="2020-05" db="EMBL/GenBank/DDBJ databases">
        <authorList>
            <person name="Chiriac C."/>
            <person name="Salcher M."/>
            <person name="Ghai R."/>
            <person name="Kavagutti S V."/>
        </authorList>
    </citation>
    <scope>NUCLEOTIDE SEQUENCE</scope>
</reference>
<proteinExistence type="predicted"/>
<dbReference type="AlphaFoldDB" id="A0A6J6B6N5"/>